<accession>A0ABZ0YXE5</accession>
<keyword evidence="2" id="KW-0812">Transmembrane</keyword>
<reference evidence="3 4" key="1">
    <citation type="submission" date="2023-11" db="EMBL/GenBank/DDBJ databases">
        <title>MicrobeMod: A computational toolkit for identifying prokaryotic methylation and restriction-modification with nanopore sequencing.</title>
        <authorList>
            <person name="Crits-Christoph A."/>
            <person name="Kang S.C."/>
            <person name="Lee H."/>
            <person name="Ostrov N."/>
        </authorList>
    </citation>
    <scope>NUCLEOTIDE SEQUENCE [LARGE SCALE GENOMIC DNA]</scope>
    <source>
        <strain evidence="3 4">ATCC 49870</strain>
    </source>
</reference>
<feature type="transmembrane region" description="Helical" evidence="2">
    <location>
        <begin position="16"/>
        <end position="35"/>
    </location>
</feature>
<name>A0ABZ0YXE5_9GAMM</name>
<evidence type="ECO:0000256" key="2">
    <source>
        <dbReference type="SAM" id="Phobius"/>
    </source>
</evidence>
<dbReference type="EMBL" id="CP140153">
    <property type="protein sequence ID" value="WQH16840.1"/>
    <property type="molecule type" value="Genomic_DNA"/>
</dbReference>
<evidence type="ECO:0000313" key="4">
    <source>
        <dbReference type="Proteomes" id="UP001327459"/>
    </source>
</evidence>
<protein>
    <submittedName>
        <fullName evidence="3">Uncharacterized protein</fullName>
    </submittedName>
</protein>
<dbReference type="Proteomes" id="UP001327459">
    <property type="component" value="Chromosome"/>
</dbReference>
<proteinExistence type="predicted"/>
<gene>
    <name evidence="3" type="ORF">SR882_02765</name>
</gene>
<keyword evidence="4" id="KW-1185">Reference proteome</keyword>
<keyword evidence="2" id="KW-0472">Membrane</keyword>
<sequence>MTDKTGKKEGSPLWEWVKAISMLVIVGVFSYKVYLTPINLTVDFPTLLSLLLALFSVGLAALFYFKATETSNTFYDNTYNFTKDIAQLLVKIESGFGEKLRNLDEGYAAMRSQLQRDPTYNSEAKETKQKIEGEKQEIEKVLEERNAILSNLLERSQLEQDEKEKVLAELAEKEKELEESQKELNRMNKRLFMERMKKRELADEFDSALERYTYQRIIEGIGLERVLHLSSLGVKKKVDQLLNEMPHQYIEDLEKNGYFDNGITRKGVEFIRELARKNA</sequence>
<evidence type="ECO:0000313" key="3">
    <source>
        <dbReference type="EMBL" id="WQH16840.1"/>
    </source>
</evidence>
<evidence type="ECO:0000256" key="1">
    <source>
        <dbReference type="SAM" id="Coils"/>
    </source>
</evidence>
<organism evidence="3 4">
    <name type="scientific">Guyparkeria halophila</name>
    <dbReference type="NCBI Taxonomy" id="47960"/>
    <lineage>
        <taxon>Bacteria</taxon>
        <taxon>Pseudomonadati</taxon>
        <taxon>Pseudomonadota</taxon>
        <taxon>Gammaproteobacteria</taxon>
        <taxon>Chromatiales</taxon>
        <taxon>Thioalkalibacteraceae</taxon>
        <taxon>Guyparkeria</taxon>
    </lineage>
</organism>
<dbReference type="RefSeq" id="WP_322521828.1">
    <property type="nucleotide sequence ID" value="NZ_CP140153.1"/>
</dbReference>
<keyword evidence="1" id="KW-0175">Coiled coil</keyword>
<feature type="transmembrane region" description="Helical" evidence="2">
    <location>
        <begin position="47"/>
        <end position="65"/>
    </location>
</feature>
<feature type="coiled-coil region" evidence="1">
    <location>
        <begin position="121"/>
        <end position="194"/>
    </location>
</feature>
<keyword evidence="2" id="KW-1133">Transmembrane helix</keyword>